<dbReference type="Proteomes" id="UP000600247">
    <property type="component" value="Unassembled WGS sequence"/>
</dbReference>
<dbReference type="AlphaFoldDB" id="A0A917M029"/>
<gene>
    <name evidence="1" type="ORF">GCM10010918_27140</name>
</gene>
<dbReference type="EMBL" id="BMHY01000004">
    <property type="protein sequence ID" value="GGG70375.1"/>
    <property type="molecule type" value="Genomic_DNA"/>
</dbReference>
<sequence length="66" mass="7757">MAKIRQLITNADFERMRVFTRPIVIFQQGELVDSGIIIQSHDENTVISTKNEHYEKSAYQFYYGSK</sequence>
<organism evidence="1 2">
    <name type="scientific">Paenibacillus radicis</name>
    <name type="common">ex Gao et al. 2016</name>
    <dbReference type="NCBI Taxonomy" id="1737354"/>
    <lineage>
        <taxon>Bacteria</taxon>
        <taxon>Bacillati</taxon>
        <taxon>Bacillota</taxon>
        <taxon>Bacilli</taxon>
        <taxon>Bacillales</taxon>
        <taxon>Paenibacillaceae</taxon>
        <taxon>Paenibacillus</taxon>
    </lineage>
</organism>
<dbReference type="RefSeq" id="WP_188889701.1">
    <property type="nucleotide sequence ID" value="NZ_BMHY01000004.1"/>
</dbReference>
<proteinExistence type="predicted"/>
<reference evidence="1 2" key="1">
    <citation type="journal article" date="2014" name="Int. J. Syst. Evol. Microbiol.">
        <title>Complete genome sequence of Corynebacterium casei LMG S-19264T (=DSM 44701T), isolated from a smear-ripened cheese.</title>
        <authorList>
            <consortium name="US DOE Joint Genome Institute (JGI-PGF)"/>
            <person name="Walter F."/>
            <person name="Albersmeier A."/>
            <person name="Kalinowski J."/>
            <person name="Ruckert C."/>
        </authorList>
    </citation>
    <scope>NUCLEOTIDE SEQUENCE [LARGE SCALE GENOMIC DNA]</scope>
    <source>
        <strain evidence="1 2">CGMCC 1.15286</strain>
    </source>
</reference>
<comment type="caution">
    <text evidence="1">The sequence shown here is derived from an EMBL/GenBank/DDBJ whole genome shotgun (WGS) entry which is preliminary data.</text>
</comment>
<name>A0A917M029_9BACL</name>
<accession>A0A917M029</accession>
<protein>
    <submittedName>
        <fullName evidence="1">Uncharacterized protein</fullName>
    </submittedName>
</protein>
<evidence type="ECO:0000313" key="2">
    <source>
        <dbReference type="Proteomes" id="UP000600247"/>
    </source>
</evidence>
<keyword evidence="2" id="KW-1185">Reference proteome</keyword>
<evidence type="ECO:0000313" key="1">
    <source>
        <dbReference type="EMBL" id="GGG70375.1"/>
    </source>
</evidence>